<keyword evidence="2" id="KW-0472">Membrane</keyword>
<comment type="similarity">
    <text evidence="1">Belongs to the UPF0749 family.</text>
</comment>
<keyword evidence="2" id="KW-0812">Transmembrane</keyword>
<evidence type="ECO:0000313" key="4">
    <source>
        <dbReference type="Proteomes" id="UP001157109"/>
    </source>
</evidence>
<keyword evidence="2" id="KW-1133">Transmembrane helix</keyword>
<dbReference type="Gene3D" id="3.30.70.1880">
    <property type="entry name" value="Protein of unknown function DUF881"/>
    <property type="match status" value="1"/>
</dbReference>
<dbReference type="InterPro" id="IPR010273">
    <property type="entry name" value="DUF881"/>
</dbReference>
<reference evidence="4" key="1">
    <citation type="journal article" date="2019" name="Int. J. Syst. Evol. Microbiol.">
        <title>The Global Catalogue of Microorganisms (GCM) 10K type strain sequencing project: providing services to taxonomists for standard genome sequencing and annotation.</title>
        <authorList>
            <consortium name="The Broad Institute Genomics Platform"/>
            <consortium name="The Broad Institute Genome Sequencing Center for Infectious Disease"/>
            <person name="Wu L."/>
            <person name="Ma J."/>
        </authorList>
    </citation>
    <scope>NUCLEOTIDE SEQUENCE [LARGE SCALE GENOMIC DNA]</scope>
    <source>
        <strain evidence="4">NBRC 105830</strain>
    </source>
</reference>
<keyword evidence="4" id="KW-1185">Reference proteome</keyword>
<proteinExistence type="inferred from homology"/>
<feature type="transmembrane region" description="Helical" evidence="2">
    <location>
        <begin position="12"/>
        <end position="34"/>
    </location>
</feature>
<accession>A0ABQ6HU18</accession>
<dbReference type="Proteomes" id="UP001157109">
    <property type="component" value="Unassembled WGS sequence"/>
</dbReference>
<organism evidence="3 4">
    <name type="scientific">Arsenicicoccus piscis</name>
    <dbReference type="NCBI Taxonomy" id="673954"/>
    <lineage>
        <taxon>Bacteria</taxon>
        <taxon>Bacillati</taxon>
        <taxon>Actinomycetota</taxon>
        <taxon>Actinomycetes</taxon>
        <taxon>Micrococcales</taxon>
        <taxon>Intrasporangiaceae</taxon>
        <taxon>Arsenicicoccus</taxon>
    </lineage>
</organism>
<gene>
    <name evidence="3" type="ORF">GCM10025862_35770</name>
</gene>
<dbReference type="PANTHER" id="PTHR37313:SF4">
    <property type="entry name" value="CONSERVED MEMBRANE PROTEIN-RELATED"/>
    <property type="match status" value="1"/>
</dbReference>
<evidence type="ECO:0000256" key="1">
    <source>
        <dbReference type="ARBA" id="ARBA00009108"/>
    </source>
</evidence>
<dbReference type="EMBL" id="BSUJ01000001">
    <property type="protein sequence ID" value="GMA21556.1"/>
    <property type="molecule type" value="Genomic_DNA"/>
</dbReference>
<dbReference type="PANTHER" id="PTHR37313">
    <property type="entry name" value="UPF0749 PROTEIN RV1825"/>
    <property type="match status" value="1"/>
</dbReference>
<comment type="caution">
    <text evidence="3">The sequence shown here is derived from an EMBL/GenBank/DDBJ whole genome shotgun (WGS) entry which is preliminary data.</text>
</comment>
<sequence length="246" mass="26188">MRLLFGGRPTLWHVLVPLTFVLAGLIFATSANVAQGRNIRSSGGDLVGLVREQERTLSEREAALTRLQNEVATLTPQQGPARAQVQALQTKIDAMAPAAGLEAVQGPAVKVTLRDSDRPVSSFNGAYTANDLVIHQQDVQAFVNALWAGGAEAMMIQDQRVISTSAVRCVGNTLYLQGRVYSPPFTITAMGDPTKLQAALDADSQVAVFREYVAAVGLGLDVAQATQTTFPAYAGSITLRHATVVK</sequence>
<name>A0ABQ6HU18_9MICO</name>
<dbReference type="Pfam" id="PF05949">
    <property type="entry name" value="DUF881"/>
    <property type="match status" value="1"/>
</dbReference>
<protein>
    <recommendedName>
        <fullName evidence="5">DUF881 domain-containing protein</fullName>
    </recommendedName>
</protein>
<evidence type="ECO:0000256" key="2">
    <source>
        <dbReference type="SAM" id="Phobius"/>
    </source>
</evidence>
<evidence type="ECO:0000313" key="3">
    <source>
        <dbReference type="EMBL" id="GMA21556.1"/>
    </source>
</evidence>
<evidence type="ECO:0008006" key="5">
    <source>
        <dbReference type="Google" id="ProtNLM"/>
    </source>
</evidence>